<reference evidence="4" key="1">
    <citation type="journal article" date="2019" name="Int. J. Syst. Evol. Microbiol.">
        <title>The Global Catalogue of Microorganisms (GCM) 10K type strain sequencing project: providing services to taxonomists for standard genome sequencing and annotation.</title>
        <authorList>
            <consortium name="The Broad Institute Genomics Platform"/>
            <consortium name="The Broad Institute Genome Sequencing Center for Infectious Disease"/>
            <person name="Wu L."/>
            <person name="Ma J."/>
        </authorList>
    </citation>
    <scope>NUCLEOTIDE SEQUENCE [LARGE SCALE GENOMIC DNA]</scope>
    <source>
        <strain evidence="4">CCUG 60527</strain>
    </source>
</reference>
<dbReference type="Proteomes" id="UP001597062">
    <property type="component" value="Unassembled WGS sequence"/>
</dbReference>
<proteinExistence type="predicted"/>
<evidence type="ECO:0000259" key="2">
    <source>
        <dbReference type="Pfam" id="PF13239"/>
    </source>
</evidence>
<keyword evidence="1" id="KW-0472">Membrane</keyword>
<dbReference type="InterPro" id="IPR025698">
    <property type="entry name" value="2TM_dom"/>
</dbReference>
<name>A0ABW3JNR7_9FLAO</name>
<organism evidence="3 4">
    <name type="scientific">Tenacibaculum geojense</name>
    <dbReference type="NCBI Taxonomy" id="915352"/>
    <lineage>
        <taxon>Bacteria</taxon>
        <taxon>Pseudomonadati</taxon>
        <taxon>Bacteroidota</taxon>
        <taxon>Flavobacteriia</taxon>
        <taxon>Flavobacteriales</taxon>
        <taxon>Flavobacteriaceae</taxon>
        <taxon>Tenacibaculum</taxon>
    </lineage>
</organism>
<feature type="transmembrane region" description="Helical" evidence="1">
    <location>
        <begin position="51"/>
        <end position="71"/>
    </location>
</feature>
<evidence type="ECO:0000313" key="3">
    <source>
        <dbReference type="EMBL" id="MFD0992143.1"/>
    </source>
</evidence>
<keyword evidence="4" id="KW-1185">Reference proteome</keyword>
<dbReference type="RefSeq" id="WP_386105130.1">
    <property type="nucleotide sequence ID" value="NZ_JBHTJR010000017.1"/>
</dbReference>
<comment type="caution">
    <text evidence="3">The sequence shown here is derived from an EMBL/GenBank/DDBJ whole genome shotgun (WGS) entry which is preliminary data.</text>
</comment>
<dbReference type="EMBL" id="JBHTJR010000017">
    <property type="protein sequence ID" value="MFD0992143.1"/>
    <property type="molecule type" value="Genomic_DNA"/>
</dbReference>
<evidence type="ECO:0000256" key="1">
    <source>
        <dbReference type="SAM" id="Phobius"/>
    </source>
</evidence>
<keyword evidence="1" id="KW-1133">Transmembrane helix</keyword>
<evidence type="ECO:0000313" key="4">
    <source>
        <dbReference type="Proteomes" id="UP001597062"/>
    </source>
</evidence>
<sequence length="105" mass="12912">MEAKYTQEHQYLKAKKQVKDIKGFYIHFFLFCLTMPIIIYVNLTFVPHFHWFWFSLLGWGISVFLHWMLVFGKNIFGFGNDWEEKKIKEIMQKEQQKESRIYKSH</sequence>
<keyword evidence="1" id="KW-0812">Transmembrane</keyword>
<dbReference type="Pfam" id="PF13239">
    <property type="entry name" value="2TM"/>
    <property type="match status" value="1"/>
</dbReference>
<gene>
    <name evidence="3" type="ORF">ACFQ1U_02910</name>
</gene>
<protein>
    <submittedName>
        <fullName evidence="3">2TM domain-containing protein</fullName>
    </submittedName>
</protein>
<accession>A0ABW3JNR7</accession>
<feature type="transmembrane region" description="Helical" evidence="1">
    <location>
        <begin position="24"/>
        <end position="45"/>
    </location>
</feature>
<feature type="domain" description="2TM" evidence="2">
    <location>
        <begin position="13"/>
        <end position="91"/>
    </location>
</feature>